<dbReference type="FunFam" id="1.10.10.10:FF:000001">
    <property type="entry name" value="LysR family transcriptional regulator"/>
    <property type="match status" value="1"/>
</dbReference>
<dbReference type="Proteomes" id="UP000255355">
    <property type="component" value="Unassembled WGS sequence"/>
</dbReference>
<dbReference type="PANTHER" id="PTHR30346:SF28">
    <property type="entry name" value="HTH-TYPE TRANSCRIPTIONAL REGULATOR CYNR"/>
    <property type="match status" value="1"/>
</dbReference>
<dbReference type="CDD" id="cd08414">
    <property type="entry name" value="PBP2_LTTR_aromatics_like"/>
    <property type="match status" value="1"/>
</dbReference>
<dbReference type="GO" id="GO:0003700">
    <property type="term" value="F:DNA-binding transcription factor activity"/>
    <property type="evidence" value="ECO:0007669"/>
    <property type="project" value="InterPro"/>
</dbReference>
<dbReference type="GO" id="GO:0003677">
    <property type="term" value="F:DNA binding"/>
    <property type="evidence" value="ECO:0007669"/>
    <property type="project" value="UniProtKB-KW"/>
</dbReference>
<dbReference type="PROSITE" id="PS50931">
    <property type="entry name" value="HTH_LYSR"/>
    <property type="match status" value="1"/>
</dbReference>
<evidence type="ECO:0000256" key="4">
    <source>
        <dbReference type="ARBA" id="ARBA00023159"/>
    </source>
</evidence>
<evidence type="ECO:0000259" key="6">
    <source>
        <dbReference type="PROSITE" id="PS50931"/>
    </source>
</evidence>
<dbReference type="Pfam" id="PF00126">
    <property type="entry name" value="HTH_1"/>
    <property type="match status" value="1"/>
</dbReference>
<proteinExistence type="inferred from homology"/>
<dbReference type="STRING" id="1210089.GCA_001613165_02854"/>
<dbReference type="Gene3D" id="3.40.190.10">
    <property type="entry name" value="Periplasmic binding protein-like II"/>
    <property type="match status" value="2"/>
</dbReference>
<dbReference type="InterPro" id="IPR000847">
    <property type="entry name" value="LysR_HTH_N"/>
</dbReference>
<name>A0A370GRG5_9NOCA</name>
<evidence type="ECO:0000256" key="1">
    <source>
        <dbReference type="ARBA" id="ARBA00009437"/>
    </source>
</evidence>
<protein>
    <submittedName>
        <fullName evidence="7">LysR family transcriptional regulator</fullName>
    </submittedName>
</protein>
<accession>A0A370GRG5</accession>
<keyword evidence="4" id="KW-0010">Activator</keyword>
<dbReference type="GO" id="GO:0032993">
    <property type="term" value="C:protein-DNA complex"/>
    <property type="evidence" value="ECO:0007669"/>
    <property type="project" value="TreeGrafter"/>
</dbReference>
<evidence type="ECO:0000256" key="3">
    <source>
        <dbReference type="ARBA" id="ARBA00023125"/>
    </source>
</evidence>
<evidence type="ECO:0000313" key="7">
    <source>
        <dbReference type="EMBL" id="RDI46308.1"/>
    </source>
</evidence>
<keyword evidence="2" id="KW-0805">Transcription regulation</keyword>
<dbReference type="RefSeq" id="WP_068019425.1">
    <property type="nucleotide sequence ID" value="NZ_QQAZ01000011.1"/>
</dbReference>
<dbReference type="PRINTS" id="PR00039">
    <property type="entry name" value="HTHLYSR"/>
</dbReference>
<reference evidence="7 8" key="1">
    <citation type="submission" date="2018-07" db="EMBL/GenBank/DDBJ databases">
        <title>Genomic Encyclopedia of Type Strains, Phase IV (KMG-IV): sequencing the most valuable type-strain genomes for metagenomic binning, comparative biology and taxonomic classification.</title>
        <authorList>
            <person name="Goeker M."/>
        </authorList>
    </citation>
    <scope>NUCLEOTIDE SEQUENCE [LARGE SCALE GENOMIC DNA]</scope>
    <source>
        <strain evidence="7 8">DSM 44952</strain>
    </source>
</reference>
<keyword evidence="3" id="KW-0238">DNA-binding</keyword>
<gene>
    <name evidence="7" type="ORF">DFR68_11166</name>
</gene>
<organism evidence="7 8">
    <name type="scientific">Nocardia mexicana</name>
    <dbReference type="NCBI Taxonomy" id="279262"/>
    <lineage>
        <taxon>Bacteria</taxon>
        <taxon>Bacillati</taxon>
        <taxon>Actinomycetota</taxon>
        <taxon>Actinomycetes</taxon>
        <taxon>Mycobacteriales</taxon>
        <taxon>Nocardiaceae</taxon>
        <taxon>Nocardia</taxon>
    </lineage>
</organism>
<dbReference type="SUPFAM" id="SSF53850">
    <property type="entry name" value="Periplasmic binding protein-like II"/>
    <property type="match status" value="1"/>
</dbReference>
<dbReference type="AlphaFoldDB" id="A0A370GRG5"/>
<evidence type="ECO:0000313" key="8">
    <source>
        <dbReference type="Proteomes" id="UP000255355"/>
    </source>
</evidence>
<dbReference type="SUPFAM" id="SSF46785">
    <property type="entry name" value="Winged helix' DNA-binding domain"/>
    <property type="match status" value="1"/>
</dbReference>
<dbReference type="OrthoDB" id="3176554at2"/>
<dbReference type="Gene3D" id="1.10.10.10">
    <property type="entry name" value="Winged helix-like DNA-binding domain superfamily/Winged helix DNA-binding domain"/>
    <property type="match status" value="1"/>
</dbReference>
<dbReference type="InterPro" id="IPR036390">
    <property type="entry name" value="WH_DNA-bd_sf"/>
</dbReference>
<dbReference type="PANTHER" id="PTHR30346">
    <property type="entry name" value="TRANSCRIPTIONAL DUAL REGULATOR HCAR-RELATED"/>
    <property type="match status" value="1"/>
</dbReference>
<dbReference type="InterPro" id="IPR005119">
    <property type="entry name" value="LysR_subst-bd"/>
</dbReference>
<dbReference type="EMBL" id="QQAZ01000011">
    <property type="protein sequence ID" value="RDI46308.1"/>
    <property type="molecule type" value="Genomic_DNA"/>
</dbReference>
<comment type="similarity">
    <text evidence="1">Belongs to the LysR transcriptional regulatory family.</text>
</comment>
<dbReference type="InterPro" id="IPR036388">
    <property type="entry name" value="WH-like_DNA-bd_sf"/>
</dbReference>
<dbReference type="Pfam" id="PF03466">
    <property type="entry name" value="LysR_substrate"/>
    <property type="match status" value="1"/>
</dbReference>
<evidence type="ECO:0000256" key="5">
    <source>
        <dbReference type="ARBA" id="ARBA00023163"/>
    </source>
</evidence>
<feature type="domain" description="HTH lysR-type" evidence="6">
    <location>
        <begin position="5"/>
        <end position="62"/>
    </location>
</feature>
<sequence length="298" mass="32872">MVDGVELRHLRYFLAVAEELHFGRAAARLHIAQPALTQQIQRLETMLGTRLFDRTSRSVACTPAGDVLRERAAAILGHATRDLDEVARIGQGGQGRLYLGFVPSVLPLKPLRSVRQFRDRYPLVQIELIEGYTTHMMAQLGHGALDMAIVRDPDEQPGTVVFPLATEPFMAVLPVDHPLADRSEITGAELADDPLVFFPRAAGPHAHDKNLRPLVESGRMPRIVQEGNNWTTILYLVGEGLGITVAPRSATFTAPQTVRILPLAETEATTTVYAVHRTDDDRALVRNFLALLPSEQSE</sequence>
<evidence type="ECO:0000256" key="2">
    <source>
        <dbReference type="ARBA" id="ARBA00023015"/>
    </source>
</evidence>
<keyword evidence="8" id="KW-1185">Reference proteome</keyword>
<keyword evidence="5" id="KW-0804">Transcription</keyword>
<comment type="caution">
    <text evidence="7">The sequence shown here is derived from an EMBL/GenBank/DDBJ whole genome shotgun (WGS) entry which is preliminary data.</text>
</comment>